<dbReference type="Pfam" id="PF00771">
    <property type="entry name" value="FHIPEP"/>
    <property type="match status" value="1"/>
</dbReference>
<dbReference type="PANTHER" id="PTHR30161:SF1">
    <property type="entry name" value="FLAGELLAR BIOSYNTHESIS PROTEIN FLHA-RELATED"/>
    <property type="match status" value="1"/>
</dbReference>
<keyword evidence="7" id="KW-1006">Bacterial flagellum protein export</keyword>
<keyword evidence="3 7" id="KW-1003">Cell membrane</keyword>
<dbReference type="PANTHER" id="PTHR30161">
    <property type="entry name" value="FLAGELLAR EXPORT PROTEIN, MEMBRANE FLHA SUBUNIT-RELATED"/>
    <property type="match status" value="1"/>
</dbReference>
<dbReference type="PIRSF" id="PIRSF005419">
    <property type="entry name" value="FlhA"/>
    <property type="match status" value="1"/>
</dbReference>
<keyword evidence="8" id="KW-0969">Cilium</keyword>
<dbReference type="InterPro" id="IPR042196">
    <property type="entry name" value="FHIPEP_4"/>
</dbReference>
<feature type="transmembrane region" description="Helical" evidence="7">
    <location>
        <begin position="105"/>
        <end position="128"/>
    </location>
</feature>
<keyword evidence="4 7" id="KW-0812">Transmembrane</keyword>
<gene>
    <name evidence="7" type="primary">flhA</name>
    <name evidence="8" type="ORF">SAMN02745887_01077</name>
</gene>
<evidence type="ECO:0000313" key="9">
    <source>
        <dbReference type="Proteomes" id="UP000186513"/>
    </source>
</evidence>
<evidence type="ECO:0000256" key="6">
    <source>
        <dbReference type="ARBA" id="ARBA00023136"/>
    </source>
</evidence>
<proteinExistence type="inferred from homology"/>
<evidence type="ECO:0000256" key="5">
    <source>
        <dbReference type="ARBA" id="ARBA00022989"/>
    </source>
</evidence>
<dbReference type="Gene3D" id="3.40.30.60">
    <property type="entry name" value="FHIPEP family, domain 1"/>
    <property type="match status" value="1"/>
</dbReference>
<keyword evidence="7" id="KW-0653">Protein transport</keyword>
<protein>
    <recommendedName>
        <fullName evidence="7">Flagellar biosynthesis protein FlhA</fullName>
    </recommendedName>
</protein>
<dbReference type="GO" id="GO:0009306">
    <property type="term" value="P:protein secretion"/>
    <property type="evidence" value="ECO:0007669"/>
    <property type="project" value="InterPro"/>
</dbReference>
<organism evidence="8 9">
    <name type="scientific">Chitinimonas taiwanensis DSM 18899</name>
    <dbReference type="NCBI Taxonomy" id="1121279"/>
    <lineage>
        <taxon>Bacteria</taxon>
        <taxon>Pseudomonadati</taxon>
        <taxon>Pseudomonadota</taxon>
        <taxon>Betaproteobacteria</taxon>
        <taxon>Neisseriales</taxon>
        <taxon>Chitinibacteraceae</taxon>
        <taxon>Chitinimonas</taxon>
    </lineage>
</organism>
<dbReference type="InterPro" id="IPR042193">
    <property type="entry name" value="FHIPEP_3"/>
</dbReference>
<sequence>MPFRLNLSSMAGPILILMVLTLFILPLPPILLDLFFTFNIAISIIVLMVAINTKEPLDFSSFPVVLLMTTLLRLALNVASTRVILTNGHQGDAAAGKVIESFGHFLIGGNIAIGIVVFVILTIINFVVITKGAGRIAEVSARFTLDAMPGKQMAIDADLNAGLIGEEDARKRRKIIAQEADFFGSMDGASKFVRGDAVAGILIIVINLVAGIIVGILSHDMAFAEAGKTYTLLSIGDGLVAQIPGLIISTAAGIVVSRVGDDSLSEQILGQMFSKPTTLYITAAVIGLFGLIPNMPHFAFLLMASGIAFLAWKLEQKEKARTAEPEPQVAAAAQEAQRAQEQQTQEVGWHDVAPVDPVGLEVGYRIIPLVDRNQDGELLRRIRGIRKKIAQDLGFLVPPIHIRDNLELKANAYRIQLKGVDVGQGEAYLGQLLAINPGRVMGALPGTPTTDPTFGLPATWIDAQLKEQAQSLGYTVVDASTVVATHISNLLQSHAAELLGREEVQQLLDHMSKEFPKLVEDIVPKLVPINILQKVLQNLLDEGMHIRDMRTILETLAEHVTKTMDVDELTSATRVGLGRAIIHQLFPGENELQVIALDPGLEQVLLQASQGRGGGGLEPGLAETLLQQASQLTEQLENQGLNSVLITPAQLRPLLSRFLRRSIPQFRVLSHSEIPDNKTIRIVGVLGGRGAAA</sequence>
<feature type="transmembrane region" description="Helical" evidence="7">
    <location>
        <begin position="64"/>
        <end position="85"/>
    </location>
</feature>
<keyword evidence="8" id="KW-0282">Flagellum</keyword>
<feature type="transmembrane region" description="Helical" evidence="7">
    <location>
        <begin position="7"/>
        <end position="28"/>
    </location>
</feature>
<dbReference type="Gene3D" id="3.40.50.12790">
    <property type="entry name" value="FHIPEP family, domain 4"/>
    <property type="match status" value="1"/>
</dbReference>
<dbReference type="InterPro" id="IPR042194">
    <property type="entry name" value="FHIPEP_1"/>
</dbReference>
<evidence type="ECO:0000256" key="4">
    <source>
        <dbReference type="ARBA" id="ARBA00022692"/>
    </source>
</evidence>
<dbReference type="AlphaFoldDB" id="A0A1K2HB87"/>
<dbReference type="InterPro" id="IPR006301">
    <property type="entry name" value="FlhA"/>
</dbReference>
<evidence type="ECO:0000256" key="2">
    <source>
        <dbReference type="ARBA" id="ARBA00008835"/>
    </source>
</evidence>
<keyword evidence="9" id="KW-1185">Reference proteome</keyword>
<keyword evidence="7" id="KW-1005">Bacterial flagellum biogenesis</keyword>
<dbReference type="InterPro" id="IPR001712">
    <property type="entry name" value="T3SS_FHIPEP"/>
</dbReference>
<reference evidence="8 9" key="1">
    <citation type="submission" date="2016-11" db="EMBL/GenBank/DDBJ databases">
        <authorList>
            <person name="Jaros S."/>
            <person name="Januszkiewicz K."/>
            <person name="Wedrychowicz H."/>
        </authorList>
    </citation>
    <scope>NUCLEOTIDE SEQUENCE [LARGE SCALE GENOMIC DNA]</scope>
    <source>
        <strain evidence="8 9">DSM 18899</strain>
    </source>
</reference>
<keyword evidence="6 7" id="KW-0472">Membrane</keyword>
<dbReference type="GO" id="GO:0005886">
    <property type="term" value="C:plasma membrane"/>
    <property type="evidence" value="ECO:0007669"/>
    <property type="project" value="UniProtKB-SubCell"/>
</dbReference>
<dbReference type="PRINTS" id="PR00949">
    <property type="entry name" value="TYPE3IMAPROT"/>
</dbReference>
<feature type="transmembrane region" description="Helical" evidence="7">
    <location>
        <begin position="239"/>
        <end position="260"/>
    </location>
</feature>
<evidence type="ECO:0000256" key="3">
    <source>
        <dbReference type="ARBA" id="ARBA00022475"/>
    </source>
</evidence>
<feature type="transmembrane region" description="Helical" evidence="7">
    <location>
        <begin position="272"/>
        <end position="292"/>
    </location>
</feature>
<accession>A0A1K2HB87</accession>
<dbReference type="Gene3D" id="1.10.8.540">
    <property type="entry name" value="FHIPEP family, domain 3"/>
    <property type="match status" value="1"/>
</dbReference>
<evidence type="ECO:0000256" key="1">
    <source>
        <dbReference type="ARBA" id="ARBA00004651"/>
    </source>
</evidence>
<dbReference type="OrthoDB" id="9759185at2"/>
<comment type="subcellular location">
    <subcellularLocation>
        <location evidence="1 7">Cell membrane</location>
        <topology evidence="1 7">Multi-pass membrane protein</topology>
    </subcellularLocation>
</comment>
<keyword evidence="7" id="KW-0813">Transport</keyword>
<dbReference type="Proteomes" id="UP000186513">
    <property type="component" value="Unassembled WGS sequence"/>
</dbReference>
<evidence type="ECO:0000256" key="7">
    <source>
        <dbReference type="RuleBase" id="RU364093"/>
    </source>
</evidence>
<dbReference type="STRING" id="1121279.SAMN02745887_01077"/>
<comment type="similarity">
    <text evidence="2 7">Belongs to the FHIPEP (flagella/HR/invasion proteins export pore) family.</text>
</comment>
<name>A0A1K2HB87_9NEIS</name>
<dbReference type="EMBL" id="FPKR01000003">
    <property type="protein sequence ID" value="SFZ73999.1"/>
    <property type="molecule type" value="Genomic_DNA"/>
</dbReference>
<dbReference type="GO" id="GO:0044780">
    <property type="term" value="P:bacterial-type flagellum assembly"/>
    <property type="evidence" value="ECO:0007669"/>
    <property type="project" value="InterPro"/>
</dbReference>
<comment type="function">
    <text evidence="7">Required for formation of the rod structure of the flagellar apparatus. Together with FliI and FliH, may constitute the export apparatus of flagellin.</text>
</comment>
<dbReference type="InterPro" id="IPR025505">
    <property type="entry name" value="FHIPEP_CS"/>
</dbReference>
<keyword evidence="8" id="KW-0966">Cell projection</keyword>
<keyword evidence="5 7" id="KW-1133">Transmembrane helix</keyword>
<evidence type="ECO:0000313" key="8">
    <source>
        <dbReference type="EMBL" id="SFZ73999.1"/>
    </source>
</evidence>
<feature type="transmembrane region" description="Helical" evidence="7">
    <location>
        <begin position="34"/>
        <end position="52"/>
    </location>
</feature>
<dbReference type="PROSITE" id="PS00994">
    <property type="entry name" value="FHIPEP"/>
    <property type="match status" value="1"/>
</dbReference>
<feature type="transmembrane region" description="Helical" evidence="7">
    <location>
        <begin position="197"/>
        <end position="219"/>
    </location>
</feature>
<dbReference type="NCBIfam" id="TIGR01398">
    <property type="entry name" value="FlhA"/>
    <property type="match status" value="1"/>
</dbReference>